<accession>A0A845A604</accession>
<proteinExistence type="predicted"/>
<protein>
    <submittedName>
        <fullName evidence="2">DUF3617 family protein</fullName>
    </submittedName>
</protein>
<dbReference type="EMBL" id="WTYQ01000001">
    <property type="protein sequence ID" value="MXP24461.1"/>
    <property type="molecule type" value="Genomic_DNA"/>
</dbReference>
<evidence type="ECO:0000313" key="2">
    <source>
        <dbReference type="EMBL" id="MXP24461.1"/>
    </source>
</evidence>
<gene>
    <name evidence="2" type="ORF">GRI39_00150</name>
</gene>
<name>A0A845A604_9SPHN</name>
<dbReference type="Pfam" id="PF12276">
    <property type="entry name" value="DUF3617"/>
    <property type="match status" value="1"/>
</dbReference>
<evidence type="ECO:0000313" key="3">
    <source>
        <dbReference type="Proteomes" id="UP000460561"/>
    </source>
</evidence>
<dbReference type="InterPro" id="IPR022061">
    <property type="entry name" value="DUF3617"/>
</dbReference>
<dbReference type="PROSITE" id="PS51257">
    <property type="entry name" value="PROKAR_LIPOPROTEIN"/>
    <property type="match status" value="1"/>
</dbReference>
<dbReference type="RefSeq" id="WP_160737698.1">
    <property type="nucleotide sequence ID" value="NZ_WTYQ01000001.1"/>
</dbReference>
<organism evidence="2 3">
    <name type="scientific">Altericroceibacterium indicum</name>
    <dbReference type="NCBI Taxonomy" id="374177"/>
    <lineage>
        <taxon>Bacteria</taxon>
        <taxon>Pseudomonadati</taxon>
        <taxon>Pseudomonadota</taxon>
        <taxon>Alphaproteobacteria</taxon>
        <taxon>Sphingomonadales</taxon>
        <taxon>Erythrobacteraceae</taxon>
        <taxon>Altericroceibacterium</taxon>
    </lineage>
</organism>
<dbReference type="AlphaFoldDB" id="A0A845A604"/>
<sequence length="185" mass="19761">MRLVHLFPIAAAIALSACGSSDSGEAAGDAKPMSKDEVSAKAGSMIHQKPGQYETQAELIDFTIPGMSDERAKQMKGMFAGALEKGNNYCLTKEDADKGPEQMLQQIAEADCTVNQLDVQGAKINADMQCNAAGDKPGDFKISGTLEEEGSDLTMQIAQPIPNMPGDAKMTMKLRMKSRRIGDCT</sequence>
<feature type="region of interest" description="Disordered" evidence="1">
    <location>
        <begin position="24"/>
        <end position="50"/>
    </location>
</feature>
<keyword evidence="3" id="KW-1185">Reference proteome</keyword>
<dbReference type="OrthoDB" id="7405484at2"/>
<reference evidence="2 3" key="1">
    <citation type="submission" date="2019-12" db="EMBL/GenBank/DDBJ databases">
        <title>Genomic-based taxomic classification of the family Erythrobacteraceae.</title>
        <authorList>
            <person name="Xu L."/>
        </authorList>
    </citation>
    <scope>NUCLEOTIDE SEQUENCE [LARGE SCALE GENOMIC DNA]</scope>
    <source>
        <strain evidence="2 3">DSM 18604</strain>
    </source>
</reference>
<evidence type="ECO:0000256" key="1">
    <source>
        <dbReference type="SAM" id="MobiDB-lite"/>
    </source>
</evidence>
<dbReference type="Proteomes" id="UP000460561">
    <property type="component" value="Unassembled WGS sequence"/>
</dbReference>
<comment type="caution">
    <text evidence="2">The sequence shown here is derived from an EMBL/GenBank/DDBJ whole genome shotgun (WGS) entry which is preliminary data.</text>
</comment>